<organism evidence="4">
    <name type="scientific">mine drainage metagenome</name>
    <dbReference type="NCBI Taxonomy" id="410659"/>
    <lineage>
        <taxon>unclassified sequences</taxon>
        <taxon>metagenomes</taxon>
        <taxon>ecological metagenomes</taxon>
    </lineage>
</organism>
<accession>A0A1J5TJ26</accession>
<sequence length="418" mass="45877">MEERGNKTIICSVLFLDIAEYSKKSVSGQISLKERFNAFLSIAIRDVPVNDRIILDTGDGAAISFLGDISDALHAALSMRSSLLNEGVRMEPPLLVRIGVNLGPVRLVKDINGQPNIVGDGINVAQRVMGFADPGQILVSRSYYDAVSRLSQEYAGMFHYQGSRTDKHVREHEVYAIGYPGDFTSTQRTLAKQSRHAGATGFDAALFRLENYWDIFVGTMARWERFAVATFRDASAKQRVAYVGVAVVAAFLLVALMVKLASRPEPKPAQIASIEPVKTDKLQASSVAETEQAKIAKEAAKEVKETPREVDADAKKAARKSRKIAAAEEKARDAKKSARIRTLAETTGAPAVVSLGVLPWGEIYLDGRMQGVSPPLMELQVVEGQHEIKIRNTTFPTVTRLITVKSGEKIKIRHRFAN</sequence>
<keyword evidence="1" id="KW-0812">Transmembrane</keyword>
<protein>
    <submittedName>
        <fullName evidence="4">Adenylate and guanylate cyclase catalytic domain protein</fullName>
    </submittedName>
</protein>
<proteinExistence type="predicted"/>
<dbReference type="GO" id="GO:0035556">
    <property type="term" value="P:intracellular signal transduction"/>
    <property type="evidence" value="ECO:0007669"/>
    <property type="project" value="InterPro"/>
</dbReference>
<dbReference type="GO" id="GO:0009190">
    <property type="term" value="P:cyclic nucleotide biosynthetic process"/>
    <property type="evidence" value="ECO:0007669"/>
    <property type="project" value="InterPro"/>
</dbReference>
<evidence type="ECO:0000313" key="4">
    <source>
        <dbReference type="EMBL" id="OIR16176.1"/>
    </source>
</evidence>
<evidence type="ECO:0000259" key="3">
    <source>
        <dbReference type="Pfam" id="PF08308"/>
    </source>
</evidence>
<feature type="transmembrane region" description="Helical" evidence="1">
    <location>
        <begin position="240"/>
        <end position="258"/>
    </location>
</feature>
<dbReference type="InterPro" id="IPR013229">
    <property type="entry name" value="PEGA"/>
</dbReference>
<dbReference type="Pfam" id="PF00211">
    <property type="entry name" value="Guanylate_cyc"/>
    <property type="match status" value="1"/>
</dbReference>
<dbReference type="Gene3D" id="3.30.70.1230">
    <property type="entry name" value="Nucleotide cyclase"/>
    <property type="match status" value="1"/>
</dbReference>
<reference evidence="4" key="1">
    <citation type="submission" date="2016-10" db="EMBL/GenBank/DDBJ databases">
        <title>Sequence of Gallionella enrichment culture.</title>
        <authorList>
            <person name="Poehlein A."/>
            <person name="Muehling M."/>
            <person name="Daniel R."/>
        </authorList>
    </citation>
    <scope>NUCLEOTIDE SEQUENCE</scope>
</reference>
<dbReference type="InterPro" id="IPR001054">
    <property type="entry name" value="A/G_cyclase"/>
</dbReference>
<evidence type="ECO:0000259" key="2">
    <source>
        <dbReference type="Pfam" id="PF00211"/>
    </source>
</evidence>
<feature type="domain" description="PEGA" evidence="3">
    <location>
        <begin position="362"/>
        <end position="416"/>
    </location>
</feature>
<evidence type="ECO:0000256" key="1">
    <source>
        <dbReference type="SAM" id="Phobius"/>
    </source>
</evidence>
<keyword evidence="1" id="KW-0472">Membrane</keyword>
<dbReference type="SUPFAM" id="SSF55073">
    <property type="entry name" value="Nucleotide cyclase"/>
    <property type="match status" value="1"/>
</dbReference>
<dbReference type="CDD" id="cd07302">
    <property type="entry name" value="CHD"/>
    <property type="match status" value="1"/>
</dbReference>
<dbReference type="Pfam" id="PF08308">
    <property type="entry name" value="PEGA"/>
    <property type="match status" value="1"/>
</dbReference>
<dbReference type="EMBL" id="MLJW01000007">
    <property type="protein sequence ID" value="OIR16176.1"/>
    <property type="molecule type" value="Genomic_DNA"/>
</dbReference>
<comment type="caution">
    <text evidence="4">The sequence shown here is derived from an EMBL/GenBank/DDBJ whole genome shotgun (WGS) entry which is preliminary data.</text>
</comment>
<gene>
    <name evidence="4" type="ORF">GALL_28960</name>
</gene>
<feature type="domain" description="Guanylate cyclase" evidence="2">
    <location>
        <begin position="69"/>
        <end position="149"/>
    </location>
</feature>
<keyword evidence="1" id="KW-1133">Transmembrane helix</keyword>
<dbReference type="InterPro" id="IPR029787">
    <property type="entry name" value="Nucleotide_cyclase"/>
</dbReference>
<name>A0A1J5TJ26_9ZZZZ</name>
<dbReference type="AlphaFoldDB" id="A0A1J5TJ26"/>